<keyword evidence="3" id="KW-0548">Nucleotidyltransferase</keyword>
<dbReference type="GO" id="GO:0035861">
    <property type="term" value="C:site of double-strand break"/>
    <property type="evidence" value="ECO:0007669"/>
    <property type="project" value="TreeGrafter"/>
</dbReference>
<dbReference type="Pfam" id="PF00817">
    <property type="entry name" value="IMS"/>
    <property type="match status" value="1"/>
</dbReference>
<dbReference type="GO" id="GO:0003887">
    <property type="term" value="F:DNA-directed DNA polymerase activity"/>
    <property type="evidence" value="ECO:0007669"/>
    <property type="project" value="TreeGrafter"/>
</dbReference>
<dbReference type="PIRSF" id="PIRSF036603">
    <property type="entry name" value="DPol_eta"/>
    <property type="match status" value="1"/>
</dbReference>
<dbReference type="GO" id="GO:0003684">
    <property type="term" value="F:damaged DNA binding"/>
    <property type="evidence" value="ECO:0007669"/>
    <property type="project" value="InterPro"/>
</dbReference>
<organism evidence="13">
    <name type="scientific">Enterobius vermicularis</name>
    <name type="common">Human pinworm</name>
    <dbReference type="NCBI Taxonomy" id="51028"/>
    <lineage>
        <taxon>Eukaryota</taxon>
        <taxon>Metazoa</taxon>
        <taxon>Ecdysozoa</taxon>
        <taxon>Nematoda</taxon>
        <taxon>Chromadorea</taxon>
        <taxon>Rhabditida</taxon>
        <taxon>Spirurina</taxon>
        <taxon>Oxyuridomorpha</taxon>
        <taxon>Oxyuroidea</taxon>
        <taxon>Oxyuridae</taxon>
        <taxon>Enterobius</taxon>
    </lineage>
</organism>
<evidence type="ECO:0000256" key="6">
    <source>
        <dbReference type="ARBA" id="ARBA00022842"/>
    </source>
</evidence>
<dbReference type="Gene3D" id="3.30.1490.100">
    <property type="entry name" value="DNA polymerase, Y-family, little finger domain"/>
    <property type="match status" value="1"/>
</dbReference>
<evidence type="ECO:0000256" key="7">
    <source>
        <dbReference type="ARBA" id="ARBA00023204"/>
    </source>
</evidence>
<evidence type="ECO:0000256" key="5">
    <source>
        <dbReference type="ARBA" id="ARBA00022763"/>
    </source>
</evidence>
<evidence type="ECO:0000256" key="1">
    <source>
        <dbReference type="ARBA" id="ARBA00004123"/>
    </source>
</evidence>
<dbReference type="InterPro" id="IPR017961">
    <property type="entry name" value="DNA_pol_Y-fam_little_finger"/>
</dbReference>
<keyword evidence="6" id="KW-0460">Magnesium</keyword>
<evidence type="ECO:0000313" key="11">
    <source>
        <dbReference type="EMBL" id="VDD92911.1"/>
    </source>
</evidence>
<reference evidence="11 12" key="2">
    <citation type="submission" date="2018-10" db="EMBL/GenBank/DDBJ databases">
        <authorList>
            <consortium name="Pathogen Informatics"/>
        </authorList>
    </citation>
    <scope>NUCLEOTIDE SEQUENCE [LARGE SCALE GENOMIC DNA]</scope>
</reference>
<dbReference type="InterPro" id="IPR043502">
    <property type="entry name" value="DNA/RNA_pol_sf"/>
</dbReference>
<dbReference type="GO" id="GO:0005634">
    <property type="term" value="C:nucleus"/>
    <property type="evidence" value="ECO:0007669"/>
    <property type="project" value="UniProtKB-SubCell"/>
</dbReference>
<dbReference type="InterPro" id="IPR052230">
    <property type="entry name" value="DNA_polymerase_eta"/>
</dbReference>
<evidence type="ECO:0000256" key="4">
    <source>
        <dbReference type="ARBA" id="ARBA00022723"/>
    </source>
</evidence>
<dbReference type="EMBL" id="UXUI01009033">
    <property type="protein sequence ID" value="VDD92911.1"/>
    <property type="molecule type" value="Genomic_DNA"/>
</dbReference>
<dbReference type="GO" id="GO:0042276">
    <property type="term" value="P:error-prone translesion synthesis"/>
    <property type="evidence" value="ECO:0007669"/>
    <property type="project" value="TreeGrafter"/>
</dbReference>
<evidence type="ECO:0000256" key="2">
    <source>
        <dbReference type="ARBA" id="ARBA00022679"/>
    </source>
</evidence>
<evidence type="ECO:0000313" key="12">
    <source>
        <dbReference type="Proteomes" id="UP000274131"/>
    </source>
</evidence>
<dbReference type="GO" id="GO:0046872">
    <property type="term" value="F:metal ion binding"/>
    <property type="evidence" value="ECO:0007669"/>
    <property type="project" value="UniProtKB-KW"/>
</dbReference>
<dbReference type="PROSITE" id="PS50173">
    <property type="entry name" value="UMUC"/>
    <property type="match status" value="1"/>
</dbReference>
<gene>
    <name evidence="11" type="ORF">EVEC_LOCUS7662</name>
</gene>
<dbReference type="SUPFAM" id="SSF100879">
    <property type="entry name" value="Lesion bypass DNA polymerase (Y-family), little finger domain"/>
    <property type="match status" value="1"/>
</dbReference>
<comment type="subcellular location">
    <subcellularLocation>
        <location evidence="1">Nucleus</location>
    </subcellularLocation>
</comment>
<evidence type="ECO:0000313" key="13">
    <source>
        <dbReference type="WBParaSite" id="EVEC_0000817801-mRNA-1"/>
    </source>
</evidence>
<keyword evidence="12" id="KW-1185">Reference proteome</keyword>
<proteinExistence type="predicted"/>
<keyword evidence="4" id="KW-0479">Metal-binding</keyword>
<reference evidence="13" key="1">
    <citation type="submission" date="2016-04" db="UniProtKB">
        <authorList>
            <consortium name="WormBaseParasite"/>
        </authorList>
    </citation>
    <scope>IDENTIFICATION</scope>
</reference>
<keyword evidence="5" id="KW-0227">DNA damage</keyword>
<dbReference type="InterPro" id="IPR001126">
    <property type="entry name" value="UmuC"/>
</dbReference>
<name>A0A158QB44_ENTVE</name>
<dbReference type="Gene3D" id="3.30.70.270">
    <property type="match status" value="1"/>
</dbReference>
<dbReference type="SUPFAM" id="SSF56672">
    <property type="entry name" value="DNA/RNA polymerases"/>
    <property type="match status" value="1"/>
</dbReference>
<dbReference type="Gene3D" id="3.40.1170.60">
    <property type="match status" value="1"/>
</dbReference>
<keyword evidence="7" id="KW-0234">DNA repair</keyword>
<keyword evidence="8" id="KW-0539">Nucleus</keyword>
<dbReference type="AlphaFoldDB" id="A0A158QB44"/>
<dbReference type="WBParaSite" id="EVEC_0000817801-mRNA-1">
    <property type="protein sequence ID" value="EVEC_0000817801-mRNA-1"/>
    <property type="gene ID" value="EVEC_0000817801"/>
</dbReference>
<dbReference type="OrthoDB" id="5723at2759"/>
<dbReference type="GO" id="GO:0005657">
    <property type="term" value="C:replication fork"/>
    <property type="evidence" value="ECO:0007669"/>
    <property type="project" value="TreeGrafter"/>
</dbReference>
<keyword evidence="2" id="KW-0808">Transferase</keyword>
<dbReference type="STRING" id="51028.A0A158QB44"/>
<sequence length="480" mass="54148">MCHERIIALIDMDCFYCQVEQREKPELWNKPVAVVQYNQYQGGGIIAMSYEARACGVIRRGMRGEEAKELCPEITICRVPLSKYAEKAELSKYRDASAEVFEVLCNFDPRILVERASIDEGYLDLTGVVDTKEKEGGFAEKFSSSCSSLPTTHIANGLDKSDNYDREANLKDWLLNECQKDRLQVLPKLLNVAQVEEIRSKIAEKTQFHCSAGIGPNKIIAKLVCSRHKPKQQTVIAPSFIPSLFETTKISDVRGLGGKLGHQLFMSELAKVDRNDLLEHFPRVSIDEDPVKPRDKQLSIAVSRNFTGKAALNTVNDVKVWLRNLVNDLCARMVADQSKNKRTAQSLSCGCTQEEQSTKTTALRSYDNECVFTSAWGLLKEFNKSSGNVWYEMGKFVLPHDLFFVRSPPVRNIHVSAHHFKPGIEKPSKSITSWLKPVKDVTKEMTEKNESRELKDNITNDGDFISSDESIIFEDGVILL</sequence>
<evidence type="ECO:0000256" key="8">
    <source>
        <dbReference type="ARBA" id="ARBA00023242"/>
    </source>
</evidence>
<dbReference type="GO" id="GO:0009314">
    <property type="term" value="P:response to radiation"/>
    <property type="evidence" value="ECO:0007669"/>
    <property type="project" value="TreeGrafter"/>
</dbReference>
<protein>
    <recommendedName>
        <fullName evidence="9">DNA polymerase eta</fullName>
    </recommendedName>
</protein>
<dbReference type="Pfam" id="PF11799">
    <property type="entry name" value="IMS_C"/>
    <property type="match status" value="1"/>
</dbReference>
<dbReference type="InterPro" id="IPR036775">
    <property type="entry name" value="DNA_pol_Y-fam_lit_finger_sf"/>
</dbReference>
<evidence type="ECO:0000259" key="10">
    <source>
        <dbReference type="PROSITE" id="PS50173"/>
    </source>
</evidence>
<dbReference type="PANTHER" id="PTHR45873">
    <property type="entry name" value="DNA POLYMERASE ETA"/>
    <property type="match status" value="1"/>
</dbReference>
<accession>A0A158QB44</accession>
<evidence type="ECO:0000256" key="3">
    <source>
        <dbReference type="ARBA" id="ARBA00022695"/>
    </source>
</evidence>
<feature type="domain" description="UmuC" evidence="10">
    <location>
        <begin position="7"/>
        <end position="257"/>
    </location>
</feature>
<dbReference type="Proteomes" id="UP000274131">
    <property type="component" value="Unassembled WGS sequence"/>
</dbReference>
<dbReference type="InterPro" id="IPR043128">
    <property type="entry name" value="Rev_trsase/Diguanyl_cyclase"/>
</dbReference>
<dbReference type="GO" id="GO:0006281">
    <property type="term" value="P:DNA repair"/>
    <property type="evidence" value="ECO:0007669"/>
    <property type="project" value="UniProtKB-KW"/>
</dbReference>
<evidence type="ECO:0000256" key="9">
    <source>
        <dbReference type="ARBA" id="ARBA00044975"/>
    </source>
</evidence>
<dbReference type="PANTHER" id="PTHR45873:SF1">
    <property type="entry name" value="DNA POLYMERASE ETA"/>
    <property type="match status" value="1"/>
</dbReference>
<dbReference type="FunFam" id="3.40.1170.60:FF:000003">
    <property type="entry name" value="DNA polymerase eta"/>
    <property type="match status" value="1"/>
</dbReference>